<dbReference type="Proteomes" id="UP000694559">
    <property type="component" value="Unplaced"/>
</dbReference>
<dbReference type="GO" id="GO:0005509">
    <property type="term" value="F:calcium ion binding"/>
    <property type="evidence" value="ECO:0007669"/>
    <property type="project" value="InterPro"/>
</dbReference>
<evidence type="ECO:0000256" key="6">
    <source>
        <dbReference type="ARBA" id="ARBA00053574"/>
    </source>
</evidence>
<dbReference type="SUPFAM" id="SSF57184">
    <property type="entry name" value="Growth factor receptor domain"/>
    <property type="match status" value="2"/>
</dbReference>
<dbReference type="OrthoDB" id="446173at2759"/>
<accession>A0A8C6VCI0</accession>
<proteinExistence type="predicted"/>
<protein>
    <recommendedName>
        <fullName evidence="9">Fibrillin-2</fullName>
    </recommendedName>
</protein>
<feature type="domain" description="EGF-like" evidence="11">
    <location>
        <begin position="1"/>
        <end position="26"/>
    </location>
</feature>
<comment type="function">
    <text evidence="7">Fibrillins are structural components of 10-12 nm extracellular calcium-binding microfibrils, which occur either in association with elastin or in elastin-free bundles. Fibrillin-2-containing microfibrils regulate the early process of elastic fiber assembly. Regulates osteoblast maturation by controlling TGF-beta bioavailability and calibrating TGF-beta and BMP levels, respectively.</text>
</comment>
<evidence type="ECO:0000256" key="5">
    <source>
        <dbReference type="ARBA" id="ARBA00023180"/>
    </source>
</evidence>
<dbReference type="PROSITE" id="PS00010">
    <property type="entry name" value="ASX_HYDROXYL"/>
    <property type="match status" value="6"/>
</dbReference>
<keyword evidence="3" id="KW-0677">Repeat</keyword>
<reference evidence="12" key="1">
    <citation type="submission" date="2025-08" db="UniProtKB">
        <authorList>
            <consortium name="Ensembl"/>
        </authorList>
    </citation>
    <scope>IDENTIFICATION</scope>
</reference>
<feature type="domain" description="EGF-like" evidence="11">
    <location>
        <begin position="158"/>
        <end position="195"/>
    </location>
</feature>
<dbReference type="FunFam" id="2.10.25.10:FF:000264">
    <property type="entry name" value="Fibrillin 2"/>
    <property type="match status" value="1"/>
</dbReference>
<dbReference type="SMART" id="SM00179">
    <property type="entry name" value="EGF_CA"/>
    <property type="match status" value="6"/>
</dbReference>
<dbReference type="CDD" id="cd00054">
    <property type="entry name" value="EGF_CA"/>
    <property type="match status" value="6"/>
</dbReference>
<evidence type="ECO:0000313" key="12">
    <source>
        <dbReference type="Ensembl" id="ENSNNAP00000004357.1"/>
    </source>
</evidence>
<comment type="subunit">
    <text evidence="8">Interacts with BMP2, BMP4, BMP7, BMP10 and GDF5. Interacts with MFAP2 and MFAP5. Interacts with ADAMTSL5. Interacts with MFAP4.</text>
</comment>
<organism evidence="12 13">
    <name type="scientific">Naja naja</name>
    <name type="common">Indian cobra</name>
    <dbReference type="NCBI Taxonomy" id="35670"/>
    <lineage>
        <taxon>Eukaryota</taxon>
        <taxon>Metazoa</taxon>
        <taxon>Chordata</taxon>
        <taxon>Craniata</taxon>
        <taxon>Vertebrata</taxon>
        <taxon>Euteleostomi</taxon>
        <taxon>Lepidosauria</taxon>
        <taxon>Squamata</taxon>
        <taxon>Bifurcata</taxon>
        <taxon>Unidentata</taxon>
        <taxon>Episquamata</taxon>
        <taxon>Toxicofera</taxon>
        <taxon>Serpentes</taxon>
        <taxon>Colubroidea</taxon>
        <taxon>Elapidae</taxon>
        <taxon>Elapinae</taxon>
        <taxon>Naja</taxon>
    </lineage>
</organism>
<dbReference type="OMA" id="INERFHY"/>
<dbReference type="PANTHER" id="PTHR24034">
    <property type="entry name" value="EGF-LIKE DOMAIN-CONTAINING PROTEIN"/>
    <property type="match status" value="1"/>
</dbReference>
<dbReference type="InterPro" id="IPR000152">
    <property type="entry name" value="EGF-type_Asp/Asn_hydroxyl_site"/>
</dbReference>
<dbReference type="GO" id="GO:0005179">
    <property type="term" value="F:hormone activity"/>
    <property type="evidence" value="ECO:0007669"/>
    <property type="project" value="UniProtKB-KW"/>
</dbReference>
<dbReference type="FunFam" id="2.10.25.10:FF:000010">
    <property type="entry name" value="Pro-epidermal growth factor"/>
    <property type="match status" value="1"/>
</dbReference>
<feature type="domain" description="EGF-like" evidence="11">
    <location>
        <begin position="30"/>
        <end position="72"/>
    </location>
</feature>
<evidence type="ECO:0000259" key="11">
    <source>
        <dbReference type="PROSITE" id="PS50026"/>
    </source>
</evidence>
<reference evidence="12" key="2">
    <citation type="submission" date="2025-09" db="UniProtKB">
        <authorList>
            <consortium name="Ensembl"/>
        </authorList>
    </citation>
    <scope>IDENTIFICATION</scope>
</reference>
<dbReference type="PROSITE" id="PS50026">
    <property type="entry name" value="EGF_3"/>
    <property type="match status" value="5"/>
</dbReference>
<dbReference type="Gene3D" id="2.10.25.10">
    <property type="entry name" value="Laminin"/>
    <property type="match status" value="6"/>
</dbReference>
<evidence type="ECO:0000256" key="2">
    <source>
        <dbReference type="ARBA" id="ARBA00022702"/>
    </source>
</evidence>
<evidence type="ECO:0000313" key="13">
    <source>
        <dbReference type="Proteomes" id="UP000694559"/>
    </source>
</evidence>
<dbReference type="AlphaFoldDB" id="A0A8C6VCI0"/>
<sequence>GNGTCKNTVGSYNCLCFPGFELTHNNDCMDIDECSSLAGQVCRNGQCINNVGSFRCLCQEGYDHTPDGKNCIDINECVSLLGSCSPGTCHNLEGSFRCICPPGYEVGPHWGRVQKSQAHPIEALFLTFMHTDTWGEWIILSFPAVKLPMDRIWDINEYVNECAENLGICINGACINTDGSFRCECPFGYNLDYTGGLFKPYLKLFPSSRQICSFLVSSADTDECSIGNPCGNGTCTNVIGGFECACDEGFEPGPMMTCEDINECALNPLLCAFRCLNTLGSYDCTCPAGYTLRDDRRMCKGGDPPL</sequence>
<name>A0A8C6VCI0_NAJNA</name>
<dbReference type="PROSITE" id="PS01186">
    <property type="entry name" value="EGF_2"/>
    <property type="match status" value="3"/>
</dbReference>
<comment type="caution">
    <text evidence="10">Lacks conserved residue(s) required for the propagation of feature annotation.</text>
</comment>
<evidence type="ECO:0000256" key="9">
    <source>
        <dbReference type="ARBA" id="ARBA00069508"/>
    </source>
</evidence>
<keyword evidence="5" id="KW-0325">Glycoprotein</keyword>
<dbReference type="InterPro" id="IPR001881">
    <property type="entry name" value="EGF-like_Ca-bd_dom"/>
</dbReference>
<dbReference type="Pfam" id="PF07645">
    <property type="entry name" value="EGF_CA"/>
    <property type="match status" value="6"/>
</dbReference>
<keyword evidence="13" id="KW-1185">Reference proteome</keyword>
<evidence type="ECO:0000256" key="8">
    <source>
        <dbReference type="ARBA" id="ARBA00064241"/>
    </source>
</evidence>
<dbReference type="FunFam" id="2.10.25.10:FF:000003">
    <property type="entry name" value="fibrillin-1 isoform X1"/>
    <property type="match status" value="1"/>
</dbReference>
<evidence type="ECO:0000256" key="10">
    <source>
        <dbReference type="PROSITE-ProRule" id="PRU00076"/>
    </source>
</evidence>
<dbReference type="FunFam" id="2.10.25.10:FF:000044">
    <property type="entry name" value="Fibrillin 2"/>
    <property type="match status" value="1"/>
</dbReference>
<dbReference type="Ensembl" id="ENSNNAT00000004560.1">
    <property type="protein sequence ID" value="ENSNNAP00000004357.1"/>
    <property type="gene ID" value="ENSNNAG00000002921.1"/>
</dbReference>
<evidence type="ECO:0000256" key="4">
    <source>
        <dbReference type="ARBA" id="ARBA00023157"/>
    </source>
</evidence>
<comment type="function">
    <text evidence="6">Hormone secreted by trophoblasts that promotes trophoblast invasiveness. Has glucogenic activity: is able to increase plasma glucose levels.</text>
</comment>
<dbReference type="InterPro" id="IPR049883">
    <property type="entry name" value="NOTCH1_EGF-like"/>
</dbReference>
<dbReference type="GeneTree" id="ENSGT00950000183158"/>
<evidence type="ECO:0000256" key="7">
    <source>
        <dbReference type="ARBA" id="ARBA00054421"/>
    </source>
</evidence>
<feature type="domain" description="EGF-like" evidence="11">
    <location>
        <begin position="73"/>
        <end position="107"/>
    </location>
</feature>
<evidence type="ECO:0000256" key="3">
    <source>
        <dbReference type="ARBA" id="ARBA00022737"/>
    </source>
</evidence>
<dbReference type="InterPro" id="IPR009030">
    <property type="entry name" value="Growth_fac_rcpt_cys_sf"/>
</dbReference>
<dbReference type="InterPro" id="IPR000742">
    <property type="entry name" value="EGF"/>
</dbReference>
<evidence type="ECO:0000256" key="1">
    <source>
        <dbReference type="ARBA" id="ARBA00022536"/>
    </source>
</evidence>
<dbReference type="FunFam" id="2.10.25.10:FF:000002">
    <property type="entry name" value="Latent-transforming growth factor beta-binding protein 3"/>
    <property type="match status" value="1"/>
</dbReference>
<dbReference type="InterPro" id="IPR050751">
    <property type="entry name" value="ECM_structural_protein"/>
</dbReference>
<keyword evidence="4" id="KW-1015">Disulfide bond</keyword>
<dbReference type="PROSITE" id="PS01187">
    <property type="entry name" value="EGF_CA"/>
    <property type="match status" value="2"/>
</dbReference>
<feature type="domain" description="EGF-like" evidence="11">
    <location>
        <begin position="220"/>
        <end position="259"/>
    </location>
</feature>
<dbReference type="PANTHER" id="PTHR24034:SF140">
    <property type="entry name" value="LATENT-TRANSFORMING GROWTH FACTOR BETA-BINDING PROTEIN 1"/>
    <property type="match status" value="1"/>
</dbReference>
<keyword evidence="1 10" id="KW-0245">EGF-like domain</keyword>
<keyword evidence="2" id="KW-0372">Hormone</keyword>
<dbReference type="SMART" id="SM00181">
    <property type="entry name" value="EGF"/>
    <property type="match status" value="6"/>
</dbReference>
<dbReference type="InterPro" id="IPR018097">
    <property type="entry name" value="EGF_Ca-bd_CS"/>
</dbReference>